<feature type="domain" description="Glucose-methanol-choline oxidoreductase N-terminal" evidence="6">
    <location>
        <begin position="100"/>
        <end position="316"/>
    </location>
</feature>
<gene>
    <name evidence="8" type="ORF">SAMN05216214_109187</name>
</gene>
<dbReference type="PANTHER" id="PTHR46056:SF12">
    <property type="entry name" value="LONG-CHAIN-ALCOHOL OXIDASE"/>
    <property type="match status" value="1"/>
</dbReference>
<dbReference type="SUPFAM" id="SSF51905">
    <property type="entry name" value="FAD/NAD(P)-binding domain"/>
    <property type="match status" value="1"/>
</dbReference>
<feature type="region of interest" description="Disordered" evidence="5">
    <location>
        <begin position="1"/>
        <end position="22"/>
    </location>
</feature>
<evidence type="ECO:0000313" key="9">
    <source>
        <dbReference type="Proteomes" id="UP000185766"/>
    </source>
</evidence>
<evidence type="ECO:0000256" key="2">
    <source>
        <dbReference type="ARBA" id="ARBA00022630"/>
    </source>
</evidence>
<dbReference type="Proteomes" id="UP000185766">
    <property type="component" value="Unassembled WGS sequence"/>
</dbReference>
<dbReference type="GO" id="GO:0016614">
    <property type="term" value="F:oxidoreductase activity, acting on CH-OH group of donors"/>
    <property type="evidence" value="ECO:0007669"/>
    <property type="project" value="InterPro"/>
</dbReference>
<dbReference type="Pfam" id="PF00732">
    <property type="entry name" value="GMC_oxred_N"/>
    <property type="match status" value="1"/>
</dbReference>
<dbReference type="Pfam" id="PF05199">
    <property type="entry name" value="GMC_oxred_C"/>
    <property type="match status" value="1"/>
</dbReference>
<evidence type="ECO:0000256" key="3">
    <source>
        <dbReference type="ARBA" id="ARBA00022827"/>
    </source>
</evidence>
<name>A0A1H7NKF8_9GAMM</name>
<dbReference type="STRING" id="1429083.GCA_001885685_00738"/>
<dbReference type="InterPro" id="IPR000172">
    <property type="entry name" value="GMC_OxRdtase_N"/>
</dbReference>
<sequence>MRLPRPADHLTTTQQESTDMPVPDIFRQGMARGWKTHDGSALEQDLTLEADVAIIGSGAGGGTTAEILSAAGFKVLIIEEGPLRTSDDFAPLRENQSYPALYQEGLGRMSKNGAITILQGRAVGGTTTVNWTSSFRTPAPTLKHWADVHGVTGHDVDSMAPWFAKMEERLGVAKWAIPANPNNQVIADGCESLGWKHDIIPRNVKGCWNLGYCGLGCPTNAKQSMLVTTIPATLDNNGELLYLARVNRLLIDGSRVTGLECVGMDERCVAPNGRKITVRAKHYVLSGGGINSPAVLLRSNAPDPHQLAGKRTFLHITNFSAARFEQQLNPFSGAPQSVYSDHFQWHDGAAGEMSYKIEVAPMQPMFASTVLADVGQRAAETMASLPNINFMLALGRDGFHEQSSIGSVELRSDGTPVLDYQMTDYSWDGIRRAWLSMAEIQFAAGAKQVWTVHADAPWTSSWKEAQATINNLPLELYRARLGSAHVMGGCAMSEDASMGVTDSLGRHHQLENLSIHDGSLFPTSIGANPQLSIYGLTAKLATQLAERLKA</sequence>
<dbReference type="AlphaFoldDB" id="A0A1H7NKF8"/>
<dbReference type="GO" id="GO:0050660">
    <property type="term" value="F:flavin adenine dinucleotide binding"/>
    <property type="evidence" value="ECO:0007669"/>
    <property type="project" value="InterPro"/>
</dbReference>
<keyword evidence="2" id="KW-0285">Flavoprotein</keyword>
<comment type="similarity">
    <text evidence="1">Belongs to the GMC oxidoreductase family.</text>
</comment>
<dbReference type="PANTHER" id="PTHR46056">
    <property type="entry name" value="LONG-CHAIN-ALCOHOL OXIDASE"/>
    <property type="match status" value="1"/>
</dbReference>
<evidence type="ECO:0000256" key="4">
    <source>
        <dbReference type="ARBA" id="ARBA00023002"/>
    </source>
</evidence>
<organism evidence="8 9">
    <name type="scientific">Atopomonas hussainii</name>
    <dbReference type="NCBI Taxonomy" id="1429083"/>
    <lineage>
        <taxon>Bacteria</taxon>
        <taxon>Pseudomonadati</taxon>
        <taxon>Pseudomonadota</taxon>
        <taxon>Gammaproteobacteria</taxon>
        <taxon>Pseudomonadales</taxon>
        <taxon>Pseudomonadaceae</taxon>
        <taxon>Atopomonas</taxon>
    </lineage>
</organism>
<accession>A0A1H7NKF8</accession>
<evidence type="ECO:0000259" key="7">
    <source>
        <dbReference type="Pfam" id="PF05199"/>
    </source>
</evidence>
<dbReference type="Gene3D" id="3.50.50.60">
    <property type="entry name" value="FAD/NAD(P)-binding domain"/>
    <property type="match status" value="2"/>
</dbReference>
<evidence type="ECO:0000256" key="1">
    <source>
        <dbReference type="ARBA" id="ARBA00010790"/>
    </source>
</evidence>
<keyword evidence="3" id="KW-0274">FAD</keyword>
<keyword evidence="4" id="KW-0560">Oxidoreductase</keyword>
<proteinExistence type="inferred from homology"/>
<dbReference type="InterPro" id="IPR007867">
    <property type="entry name" value="GMC_OxRtase_C"/>
</dbReference>
<keyword evidence="9" id="KW-1185">Reference proteome</keyword>
<evidence type="ECO:0000259" key="6">
    <source>
        <dbReference type="Pfam" id="PF00732"/>
    </source>
</evidence>
<reference evidence="8 9" key="1">
    <citation type="submission" date="2016-10" db="EMBL/GenBank/DDBJ databases">
        <authorList>
            <person name="de Groot N.N."/>
        </authorList>
    </citation>
    <scope>NUCLEOTIDE SEQUENCE [LARGE SCALE GENOMIC DNA]</scope>
    <source>
        <strain evidence="8 9">JCM 19513</strain>
    </source>
</reference>
<evidence type="ECO:0000313" key="8">
    <source>
        <dbReference type="EMBL" id="SEL23821.1"/>
    </source>
</evidence>
<dbReference type="EMBL" id="FOAS01000009">
    <property type="protein sequence ID" value="SEL23821.1"/>
    <property type="molecule type" value="Genomic_DNA"/>
</dbReference>
<feature type="domain" description="Glucose-methanol-choline oxidoreductase C-terminal" evidence="7">
    <location>
        <begin position="404"/>
        <end position="536"/>
    </location>
</feature>
<protein>
    <submittedName>
        <fullName evidence="8">Choline dehydrogenase</fullName>
    </submittedName>
</protein>
<evidence type="ECO:0000256" key="5">
    <source>
        <dbReference type="SAM" id="MobiDB-lite"/>
    </source>
</evidence>
<dbReference type="InterPro" id="IPR036188">
    <property type="entry name" value="FAD/NAD-bd_sf"/>
</dbReference>